<organism evidence="1 2">
    <name type="scientific">Portunus trituberculatus</name>
    <name type="common">Swimming crab</name>
    <name type="synonym">Neptunus trituberculatus</name>
    <dbReference type="NCBI Taxonomy" id="210409"/>
    <lineage>
        <taxon>Eukaryota</taxon>
        <taxon>Metazoa</taxon>
        <taxon>Ecdysozoa</taxon>
        <taxon>Arthropoda</taxon>
        <taxon>Crustacea</taxon>
        <taxon>Multicrustacea</taxon>
        <taxon>Malacostraca</taxon>
        <taxon>Eumalacostraca</taxon>
        <taxon>Eucarida</taxon>
        <taxon>Decapoda</taxon>
        <taxon>Pleocyemata</taxon>
        <taxon>Brachyura</taxon>
        <taxon>Eubrachyura</taxon>
        <taxon>Portunoidea</taxon>
        <taxon>Portunidae</taxon>
        <taxon>Portuninae</taxon>
        <taxon>Portunus</taxon>
    </lineage>
</organism>
<dbReference type="AlphaFoldDB" id="A0A5B7GT30"/>
<name>A0A5B7GT30_PORTR</name>
<accession>A0A5B7GT30</accession>
<evidence type="ECO:0000313" key="2">
    <source>
        <dbReference type="Proteomes" id="UP000324222"/>
    </source>
</evidence>
<reference evidence="1 2" key="1">
    <citation type="submission" date="2019-05" db="EMBL/GenBank/DDBJ databases">
        <title>Another draft genome of Portunus trituberculatus and its Hox gene families provides insights of decapod evolution.</title>
        <authorList>
            <person name="Jeong J.-H."/>
            <person name="Song I."/>
            <person name="Kim S."/>
            <person name="Choi T."/>
            <person name="Kim D."/>
            <person name="Ryu S."/>
            <person name="Kim W."/>
        </authorList>
    </citation>
    <scope>NUCLEOTIDE SEQUENCE [LARGE SCALE GENOMIC DNA]</scope>
    <source>
        <tissue evidence="1">Muscle</tissue>
    </source>
</reference>
<dbReference type="Proteomes" id="UP000324222">
    <property type="component" value="Unassembled WGS sequence"/>
</dbReference>
<proteinExistence type="predicted"/>
<sequence length="68" mass="7436">MVDQARIMAVALANTRAARKESYLIHLPHRFSSASKAQLRRSDVDSDLLFDSASVDKSSAVGDFGFAH</sequence>
<dbReference type="EMBL" id="VSRR010016809">
    <property type="protein sequence ID" value="MPC59714.1"/>
    <property type="molecule type" value="Genomic_DNA"/>
</dbReference>
<protein>
    <submittedName>
        <fullName evidence="1">Uncharacterized protein</fullName>
    </submittedName>
</protein>
<keyword evidence="2" id="KW-1185">Reference proteome</keyword>
<comment type="caution">
    <text evidence="1">The sequence shown here is derived from an EMBL/GenBank/DDBJ whole genome shotgun (WGS) entry which is preliminary data.</text>
</comment>
<evidence type="ECO:0000313" key="1">
    <source>
        <dbReference type="EMBL" id="MPC59714.1"/>
    </source>
</evidence>
<gene>
    <name evidence="1" type="ORF">E2C01_053741</name>
</gene>